<keyword evidence="2" id="KW-1185">Reference proteome</keyword>
<sequence>MLKKWLASVGIGNTKIDTQLDDDKLIPGEIFSGKVVMQGGNTEQQVDRIYLYVMTEALRERDDKKFYEKVVLEKFALADFFTIGAGENREVEFNFTLPLNTPPTLGRTKVWIQTGLDVPAAIDPKDIDFLSVEAHPTMRTVLDALTNELDFQLYKVDMEYSKRYDYIQEFEFRPSREFRADLDELEVYFFLASNQVELVLQVDRRAKGIGGFFAEALEMDESYTRLTLSHNELEQGTAYVADRLRDTIRQFI</sequence>
<protein>
    <submittedName>
        <fullName evidence="1">Sporulation protein</fullName>
    </submittedName>
</protein>
<dbReference type="Pfam" id="PF07070">
    <property type="entry name" value="Spo0M"/>
    <property type="match status" value="1"/>
</dbReference>
<accession>A0ABT7L8A1</accession>
<dbReference type="RefSeq" id="WP_285933383.1">
    <property type="nucleotide sequence ID" value="NZ_JASTZU010000053.1"/>
</dbReference>
<dbReference type="PANTHER" id="PTHR40053">
    <property type="entry name" value="SPORULATION-CONTROL PROTEIN SPO0M"/>
    <property type="match status" value="1"/>
</dbReference>
<evidence type="ECO:0000313" key="2">
    <source>
        <dbReference type="Proteomes" id="UP001235343"/>
    </source>
</evidence>
<evidence type="ECO:0000313" key="1">
    <source>
        <dbReference type="EMBL" id="MDL4842094.1"/>
    </source>
</evidence>
<dbReference type="PANTHER" id="PTHR40053:SF1">
    <property type="entry name" value="SPORULATION-CONTROL PROTEIN SPO0M"/>
    <property type="match status" value="1"/>
</dbReference>
<dbReference type="InterPro" id="IPR009776">
    <property type="entry name" value="Spore_0_M"/>
</dbReference>
<gene>
    <name evidence="1" type="ORF">QQS35_16770</name>
</gene>
<dbReference type="EMBL" id="JASTZU010000053">
    <property type="protein sequence ID" value="MDL4842094.1"/>
    <property type="molecule type" value="Genomic_DNA"/>
</dbReference>
<reference evidence="1 2" key="1">
    <citation type="submission" date="2023-06" db="EMBL/GenBank/DDBJ databases">
        <title>Aquibacillus rhizosphaerae LR5S19.</title>
        <authorList>
            <person name="Sun J.-Q."/>
        </authorList>
    </citation>
    <scope>NUCLEOTIDE SEQUENCE [LARGE SCALE GENOMIC DNA]</scope>
    <source>
        <strain evidence="1 2">LR5S19</strain>
    </source>
</reference>
<dbReference type="Proteomes" id="UP001235343">
    <property type="component" value="Unassembled WGS sequence"/>
</dbReference>
<organism evidence="1 2">
    <name type="scientific">Aquibacillus rhizosphaerae</name>
    <dbReference type="NCBI Taxonomy" id="3051431"/>
    <lineage>
        <taxon>Bacteria</taxon>
        <taxon>Bacillati</taxon>
        <taxon>Bacillota</taxon>
        <taxon>Bacilli</taxon>
        <taxon>Bacillales</taxon>
        <taxon>Bacillaceae</taxon>
        <taxon>Aquibacillus</taxon>
    </lineage>
</organism>
<proteinExistence type="predicted"/>
<name>A0ABT7L8A1_9BACI</name>
<comment type="caution">
    <text evidence="1">The sequence shown here is derived from an EMBL/GenBank/DDBJ whole genome shotgun (WGS) entry which is preliminary data.</text>
</comment>